<dbReference type="InterPro" id="IPR050678">
    <property type="entry name" value="DNA_Partitioning_ATPase"/>
</dbReference>
<evidence type="ECO:0000313" key="2">
    <source>
        <dbReference type="EMBL" id="MPY68360.1"/>
    </source>
</evidence>
<dbReference type="SUPFAM" id="SSF52540">
    <property type="entry name" value="P-loop containing nucleoside triphosphate hydrolases"/>
    <property type="match status" value="1"/>
</dbReference>
<dbReference type="PANTHER" id="PTHR13696:SF96">
    <property type="entry name" value="COBQ_COBB_MIND_PARA NUCLEOTIDE BINDING DOMAIN-CONTAINING PROTEIN"/>
    <property type="match status" value="1"/>
</dbReference>
<dbReference type="InterPro" id="IPR002586">
    <property type="entry name" value="CobQ/CobB/MinD/ParA_Nub-bd_dom"/>
</dbReference>
<gene>
    <name evidence="2" type="ORF">F8S09_17030</name>
</gene>
<accession>A0A7X1NYY6</accession>
<dbReference type="Pfam" id="PF01656">
    <property type="entry name" value="CbiA"/>
    <property type="match status" value="1"/>
</dbReference>
<dbReference type="EMBL" id="WBSL01000023">
    <property type="protein sequence ID" value="MPY68360.1"/>
    <property type="molecule type" value="Genomic_DNA"/>
</dbReference>
<dbReference type="Proteomes" id="UP000484842">
    <property type="component" value="Unassembled WGS sequence"/>
</dbReference>
<dbReference type="CDD" id="cd02042">
    <property type="entry name" value="ParAB_family"/>
    <property type="match status" value="1"/>
</dbReference>
<organism evidence="2 3">
    <name type="scientific">Deinococcus terrestris</name>
    <dbReference type="NCBI Taxonomy" id="2651870"/>
    <lineage>
        <taxon>Bacteria</taxon>
        <taxon>Thermotogati</taxon>
        <taxon>Deinococcota</taxon>
        <taxon>Deinococci</taxon>
        <taxon>Deinococcales</taxon>
        <taxon>Deinococcaceae</taxon>
        <taxon>Deinococcus</taxon>
    </lineage>
</organism>
<dbReference type="PANTHER" id="PTHR13696">
    <property type="entry name" value="P-LOOP CONTAINING NUCLEOSIDE TRIPHOSPHATE HYDROLASE"/>
    <property type="match status" value="1"/>
</dbReference>
<keyword evidence="3" id="KW-1185">Reference proteome</keyword>
<protein>
    <submittedName>
        <fullName evidence="2">ParA family protein</fullName>
    </submittedName>
</protein>
<dbReference type="AlphaFoldDB" id="A0A7X1NYY6"/>
<dbReference type="InterPro" id="IPR027417">
    <property type="entry name" value="P-loop_NTPase"/>
</dbReference>
<sequence>MFRIAIANDKGGVGKTTTAVMLATLLADKGPTLLIDADEKTASATEWAAAGPGLACTVIPVEDLDATDLSPYTYLVFDTKAGEDAGDLLELSQAVDLLIVPTKPDALSLRALPKTLAPLIERGIKNYRVLITDVPPSPSTDGHEARAALMDLGVPVFSRDIRRASAFNKAALAGTRVRDVKGDQRAKLAHMDYELVLREVLA</sequence>
<dbReference type="Gene3D" id="3.40.50.300">
    <property type="entry name" value="P-loop containing nucleotide triphosphate hydrolases"/>
    <property type="match status" value="1"/>
</dbReference>
<name>A0A7X1NYY6_9DEIO</name>
<reference evidence="2 3" key="1">
    <citation type="submission" date="2019-10" db="EMBL/GenBank/DDBJ databases">
        <title>Deinococcus sp. isolated from soil.</title>
        <authorList>
            <person name="Li Y."/>
            <person name="Wang J."/>
        </authorList>
    </citation>
    <scope>NUCLEOTIDE SEQUENCE [LARGE SCALE GENOMIC DNA]</scope>
    <source>
        <strain evidence="2 3">SDU3-2</strain>
    </source>
</reference>
<proteinExistence type="predicted"/>
<dbReference type="RefSeq" id="WP_104992299.1">
    <property type="nucleotide sequence ID" value="NZ_WBSL01000023.1"/>
</dbReference>
<evidence type="ECO:0000313" key="3">
    <source>
        <dbReference type="Proteomes" id="UP000484842"/>
    </source>
</evidence>
<comment type="caution">
    <text evidence="2">The sequence shown here is derived from an EMBL/GenBank/DDBJ whole genome shotgun (WGS) entry which is preliminary data.</text>
</comment>
<evidence type="ECO:0000259" key="1">
    <source>
        <dbReference type="Pfam" id="PF01656"/>
    </source>
</evidence>
<feature type="domain" description="CobQ/CobB/MinD/ParA nucleotide binding" evidence="1">
    <location>
        <begin position="4"/>
        <end position="174"/>
    </location>
</feature>